<dbReference type="Proteomes" id="UP000660083">
    <property type="component" value="Unassembled WGS sequence"/>
</dbReference>
<protein>
    <submittedName>
        <fullName evidence="1">Uncharacterized protein</fullName>
    </submittedName>
</protein>
<comment type="caution">
    <text evidence="1">The sequence shown here is derived from an EMBL/GenBank/DDBJ whole genome shotgun (WGS) entry which is preliminary data.</text>
</comment>
<gene>
    <name evidence="1" type="ORF">JDA50_15205</name>
</gene>
<accession>A0A8I1HAK4</accession>
<name>A0A8I1HAK4_ACIPI</name>
<dbReference type="AlphaFoldDB" id="A0A8I1HAK4"/>
<evidence type="ECO:0000313" key="1">
    <source>
        <dbReference type="EMBL" id="MBK1445767.1"/>
    </source>
</evidence>
<reference evidence="1" key="1">
    <citation type="submission" date="2020-12" db="EMBL/GenBank/DDBJ databases">
        <authorList>
            <person name="Chopjitt P."/>
        </authorList>
    </citation>
    <scope>NUCLEOTIDE SEQUENCE</scope>
    <source>
        <strain evidence="1">AP1</strain>
    </source>
</reference>
<proteinExistence type="predicted"/>
<dbReference type="EMBL" id="JAEFCT010000013">
    <property type="protein sequence ID" value="MBK1445767.1"/>
    <property type="molecule type" value="Genomic_DNA"/>
</dbReference>
<sequence length="154" mass="16995">MGETLASNSQRFFKSWSSQCKSSKASGNVEELILKGGNKGIRSILLESETALEKISVAIGKAFEALEAPEHHTRLLSEFILDKHTVLEYIALLSNKDSLNNVINKYFLSLQGALKLTSASNTISLFKKLKQITLTVIFTSTRNFSIQKNLSISA</sequence>
<dbReference type="RefSeq" id="WP_161511731.1">
    <property type="nucleotide sequence ID" value="NZ_CP027658.1"/>
</dbReference>
<organism evidence="1 2">
    <name type="scientific">Acinetobacter pittii</name>
    <name type="common">Acinetobacter genomosp. 3</name>
    <dbReference type="NCBI Taxonomy" id="48296"/>
    <lineage>
        <taxon>Bacteria</taxon>
        <taxon>Pseudomonadati</taxon>
        <taxon>Pseudomonadota</taxon>
        <taxon>Gammaproteobacteria</taxon>
        <taxon>Moraxellales</taxon>
        <taxon>Moraxellaceae</taxon>
        <taxon>Acinetobacter</taxon>
        <taxon>Acinetobacter calcoaceticus/baumannii complex</taxon>
    </lineage>
</organism>
<evidence type="ECO:0000313" key="2">
    <source>
        <dbReference type="Proteomes" id="UP000660083"/>
    </source>
</evidence>